<accession>A0ABS6BJ83</accession>
<keyword evidence="2 5" id="KW-0812">Transmembrane</keyword>
<comment type="caution">
    <text evidence="6">The sequence shown here is derived from an EMBL/GenBank/DDBJ whole genome shotgun (WGS) entry which is preliminary data.</text>
</comment>
<evidence type="ECO:0000256" key="4">
    <source>
        <dbReference type="ARBA" id="ARBA00023136"/>
    </source>
</evidence>
<dbReference type="RefSeq" id="WP_216324494.1">
    <property type="nucleotide sequence ID" value="NZ_JAHKRT010000005.1"/>
</dbReference>
<comment type="function">
    <text evidence="5">Plays a role in cell envelope biogenesis, maintenance of cell envelope integrity and membrane homeostasis.</text>
</comment>
<protein>
    <recommendedName>
        <fullName evidence="5">Inner membrane-spanning protein YciB</fullName>
    </recommendedName>
</protein>
<dbReference type="HAMAP" id="MF_00189">
    <property type="entry name" value="YciB"/>
    <property type="match status" value="1"/>
</dbReference>
<evidence type="ECO:0000256" key="5">
    <source>
        <dbReference type="HAMAP-Rule" id="MF_00189"/>
    </source>
</evidence>
<reference evidence="6 7" key="1">
    <citation type="submission" date="2021-06" db="EMBL/GenBank/DDBJ databases">
        <title>Sphingomonas sp. XMGL2, whole genome shotgun sequencing project.</title>
        <authorList>
            <person name="Zhao G."/>
            <person name="Shen L."/>
        </authorList>
    </citation>
    <scope>NUCLEOTIDE SEQUENCE [LARGE SCALE GENOMIC DNA]</scope>
    <source>
        <strain evidence="6 7">XMGL2</strain>
    </source>
</reference>
<name>A0ABS6BJ83_9SPHN</name>
<dbReference type="EMBL" id="JAHKRT010000005">
    <property type="protein sequence ID" value="MBU3078375.1"/>
    <property type="molecule type" value="Genomic_DNA"/>
</dbReference>
<feature type="transmembrane region" description="Helical" evidence="5">
    <location>
        <begin position="161"/>
        <end position="180"/>
    </location>
</feature>
<proteinExistence type="inferred from homology"/>
<evidence type="ECO:0000256" key="3">
    <source>
        <dbReference type="ARBA" id="ARBA00022989"/>
    </source>
</evidence>
<keyword evidence="4 5" id="KW-0472">Membrane</keyword>
<evidence type="ECO:0000256" key="2">
    <source>
        <dbReference type="ARBA" id="ARBA00022692"/>
    </source>
</evidence>
<feature type="transmembrane region" description="Helical" evidence="5">
    <location>
        <begin position="66"/>
        <end position="84"/>
    </location>
</feature>
<gene>
    <name evidence="5" type="primary">yciB</name>
    <name evidence="6" type="ORF">KOF26_10890</name>
</gene>
<keyword evidence="3 5" id="KW-1133">Transmembrane helix</keyword>
<organism evidence="6 7">
    <name type="scientific">Sphingomonas quercus</name>
    <dbReference type="NCBI Taxonomy" id="2842451"/>
    <lineage>
        <taxon>Bacteria</taxon>
        <taxon>Pseudomonadati</taxon>
        <taxon>Pseudomonadota</taxon>
        <taxon>Alphaproteobacteria</taxon>
        <taxon>Sphingomonadales</taxon>
        <taxon>Sphingomonadaceae</taxon>
        <taxon>Sphingomonas</taxon>
    </lineage>
</organism>
<evidence type="ECO:0000313" key="7">
    <source>
        <dbReference type="Proteomes" id="UP000776276"/>
    </source>
</evidence>
<dbReference type="PANTHER" id="PTHR36917:SF1">
    <property type="entry name" value="INNER MEMBRANE-SPANNING PROTEIN YCIB"/>
    <property type="match status" value="1"/>
</dbReference>
<dbReference type="Pfam" id="PF04279">
    <property type="entry name" value="IspA"/>
    <property type="match status" value="1"/>
</dbReference>
<dbReference type="PANTHER" id="PTHR36917">
    <property type="entry name" value="INTRACELLULAR SEPTATION PROTEIN A-RELATED"/>
    <property type="match status" value="1"/>
</dbReference>
<comment type="subcellular location">
    <subcellularLocation>
        <location evidence="5">Cell inner membrane</location>
        <topology evidence="5">Multi-pass membrane protein</topology>
    </subcellularLocation>
</comment>
<keyword evidence="1 5" id="KW-1003">Cell membrane</keyword>
<evidence type="ECO:0000313" key="6">
    <source>
        <dbReference type="EMBL" id="MBU3078375.1"/>
    </source>
</evidence>
<comment type="similarity">
    <text evidence="5">Belongs to the YciB family.</text>
</comment>
<sequence length="206" mass="22429">MSTPRPLPAGIRLGLDFGPLLVFFIANWAAPVAAHQKVFVATGAFMAATALAMIISRVMGGGISKMLLFSGVMVLAFGGLTLWLQDDTFIKMKPTIYYLMVAGILLFGLWSGRPTLQVVLDSALPGLTARGWSLLSRNWALFFLVMAVANEMVWRSTSTSFWIGYKLWGAMPATFIFALANMPMLMRHGMNPDAAKDEAEHTPPVG</sequence>
<keyword evidence="7" id="KW-1185">Reference proteome</keyword>
<feature type="transmembrane region" description="Helical" evidence="5">
    <location>
        <begin position="132"/>
        <end position="149"/>
    </location>
</feature>
<feature type="transmembrane region" description="Helical" evidence="5">
    <location>
        <begin position="38"/>
        <end position="60"/>
    </location>
</feature>
<dbReference type="InterPro" id="IPR006008">
    <property type="entry name" value="YciB"/>
</dbReference>
<dbReference type="Proteomes" id="UP000776276">
    <property type="component" value="Unassembled WGS sequence"/>
</dbReference>
<dbReference type="NCBIfam" id="NF001323">
    <property type="entry name" value="PRK00259.1-1"/>
    <property type="match status" value="1"/>
</dbReference>
<feature type="transmembrane region" description="Helical" evidence="5">
    <location>
        <begin position="96"/>
        <end position="112"/>
    </location>
</feature>
<evidence type="ECO:0000256" key="1">
    <source>
        <dbReference type="ARBA" id="ARBA00022475"/>
    </source>
</evidence>
<feature type="transmembrane region" description="Helical" evidence="5">
    <location>
        <begin position="6"/>
        <end position="26"/>
    </location>
</feature>
<keyword evidence="5" id="KW-0997">Cell inner membrane</keyword>